<dbReference type="InterPro" id="IPR012910">
    <property type="entry name" value="Plug_dom"/>
</dbReference>
<dbReference type="InterPro" id="IPR008969">
    <property type="entry name" value="CarboxyPept-like_regulatory"/>
</dbReference>
<dbReference type="Pfam" id="PF07715">
    <property type="entry name" value="Plug"/>
    <property type="match status" value="1"/>
</dbReference>
<evidence type="ECO:0000313" key="10">
    <source>
        <dbReference type="Proteomes" id="UP000326921"/>
    </source>
</evidence>
<dbReference type="InterPro" id="IPR039426">
    <property type="entry name" value="TonB-dep_rcpt-like"/>
</dbReference>
<keyword evidence="7" id="KW-0998">Cell outer membrane</keyword>
<evidence type="ECO:0000256" key="4">
    <source>
        <dbReference type="ARBA" id="ARBA00022692"/>
    </source>
</evidence>
<keyword evidence="5" id="KW-0732">Signal</keyword>
<dbReference type="GO" id="GO:0009279">
    <property type="term" value="C:cell outer membrane"/>
    <property type="evidence" value="ECO:0007669"/>
    <property type="project" value="UniProtKB-SubCell"/>
</dbReference>
<dbReference type="InterPro" id="IPR037066">
    <property type="entry name" value="Plug_dom_sf"/>
</dbReference>
<dbReference type="Proteomes" id="UP000326921">
    <property type="component" value="Chromosome"/>
</dbReference>
<dbReference type="InterPro" id="IPR036942">
    <property type="entry name" value="Beta-barrel_TonB_sf"/>
</dbReference>
<dbReference type="Gene3D" id="2.170.130.10">
    <property type="entry name" value="TonB-dependent receptor, plug domain"/>
    <property type="match status" value="1"/>
</dbReference>
<dbReference type="SUPFAM" id="SSF56935">
    <property type="entry name" value="Porins"/>
    <property type="match status" value="1"/>
</dbReference>
<protein>
    <submittedName>
        <fullName evidence="9">TonB-dependent receptor plug domain-containing protein</fullName>
    </submittedName>
</protein>
<evidence type="ECO:0000256" key="2">
    <source>
        <dbReference type="ARBA" id="ARBA00022448"/>
    </source>
</evidence>
<dbReference type="RefSeq" id="WP_153510738.1">
    <property type="nucleotide sequence ID" value="NZ_CP045652.1"/>
</dbReference>
<dbReference type="PANTHER" id="PTHR30069">
    <property type="entry name" value="TONB-DEPENDENT OUTER MEMBRANE RECEPTOR"/>
    <property type="match status" value="1"/>
</dbReference>
<dbReference type="Gene3D" id="2.40.170.20">
    <property type="entry name" value="TonB-dependent receptor, beta-barrel domain"/>
    <property type="match status" value="1"/>
</dbReference>
<evidence type="ECO:0000256" key="1">
    <source>
        <dbReference type="ARBA" id="ARBA00004571"/>
    </source>
</evidence>
<evidence type="ECO:0000256" key="3">
    <source>
        <dbReference type="ARBA" id="ARBA00022452"/>
    </source>
</evidence>
<keyword evidence="9" id="KW-0675">Receptor</keyword>
<accession>A0A5Q0QAH8</accession>
<dbReference type="AlphaFoldDB" id="A0A5Q0QAH8"/>
<evidence type="ECO:0000256" key="7">
    <source>
        <dbReference type="ARBA" id="ARBA00023237"/>
    </source>
</evidence>
<gene>
    <name evidence="9" type="ORF">GFH32_07385</name>
</gene>
<keyword evidence="6" id="KW-0472">Membrane</keyword>
<comment type="subcellular location">
    <subcellularLocation>
        <location evidence="1">Cell outer membrane</location>
        <topology evidence="1">Multi-pass membrane protein</topology>
    </subcellularLocation>
</comment>
<dbReference type="KEGG" id="sphe:GFH32_07385"/>
<sequence length="912" mass="102549">MLFFAGIPYSFGQITSLRGRVVNDKNKPLAFATIRINNGEQVTSSNDNGEFSISIFTNQDAVQLSIYHVGKKTLQTRIRRQDFSRFQSFVLEELSLTLQGVNIIPTYQNTKNSNSSIFFDKETIEATQAFSLQDVLKNLPGKANIAPNVNQVETFTLRGGNTSGSGADNVFNLNNSLGIAIIMDDMYLSNDANMQSRSASRWGMTSATLSGVGFNDSYLGMQSSKNYDVAFQGIDLREIPVNNIESIEVIQGVASAKYGEITDGAIIINRQAGSSPWAVNLQLNGGSVSTGISKGFELGKIGALNVSTNYTNSNADPRDKIKTFNRINQSLMWTKRFRNDIKNTLSFDYNYRNDHRRLDPDDDQKESSKFTNKGFSISNRLAIPTNIKWLNTANFNVNFSRSKQNSYKQYILNRGITAITIKDTTGIYKGYFSNGSYRAEEEIVGIPINFGARLDASSQFEWGSSKHQLSYGINYSLSNNGGQGIISDPDRPRWLLNGGGNERAYDFEHLPNAQNWGLFIENSIRGTIGTRAYQANLGLRADIQNGFLTLQPRVNTSFKWNDQWSSTASFGISSKAPTLAHMYPAPVFIDIELLKIYAGDLSKALYLVYTDKKILDNAHLKPSMSSQLELGMQYKGSILNSALYTYFKQNWNGFETVNSDHHYTLPNYNYEVDPISGEISYSEAGTTSNYFGFYGYEMTNGAKSETIGLDWMINFNQIKAIKTSFSILNNVYYSAYKRTQPLRIQIENNKIILPDQTSMTYAVYDPNEGNQLQIMSKLNSSTHIPKVGFIVNFSADVFWRDRLRSSNSILPVAYYNSNGLYKTVAEAPLSTEVMNGLKRISEDMVSEDLPFVYCIVNMSLVKEINKKFRINLNAYNLFNIRPEHYSVTSSGIERIYKYNRRPSFTIGTNIKF</sequence>
<name>A0A5Q0QAH8_9SPHI</name>
<keyword evidence="3" id="KW-1134">Transmembrane beta strand</keyword>
<dbReference type="GO" id="GO:0044718">
    <property type="term" value="P:siderophore transmembrane transport"/>
    <property type="evidence" value="ECO:0007669"/>
    <property type="project" value="TreeGrafter"/>
</dbReference>
<evidence type="ECO:0000259" key="8">
    <source>
        <dbReference type="Pfam" id="PF07715"/>
    </source>
</evidence>
<feature type="domain" description="TonB-dependent receptor plug" evidence="8">
    <location>
        <begin position="118"/>
        <end position="260"/>
    </location>
</feature>
<keyword evidence="2" id="KW-0813">Transport</keyword>
<evidence type="ECO:0000256" key="6">
    <source>
        <dbReference type="ARBA" id="ARBA00023136"/>
    </source>
</evidence>
<dbReference type="Pfam" id="PF13715">
    <property type="entry name" value="CarbopepD_reg_2"/>
    <property type="match status" value="1"/>
</dbReference>
<dbReference type="SUPFAM" id="SSF49464">
    <property type="entry name" value="Carboxypeptidase regulatory domain-like"/>
    <property type="match status" value="1"/>
</dbReference>
<organism evidence="9 10">
    <name type="scientific">Sphingobacterium zhuxiongii</name>
    <dbReference type="NCBI Taxonomy" id="2662364"/>
    <lineage>
        <taxon>Bacteria</taxon>
        <taxon>Pseudomonadati</taxon>
        <taxon>Bacteroidota</taxon>
        <taxon>Sphingobacteriia</taxon>
        <taxon>Sphingobacteriales</taxon>
        <taxon>Sphingobacteriaceae</taxon>
        <taxon>Sphingobacterium</taxon>
    </lineage>
</organism>
<evidence type="ECO:0000256" key="5">
    <source>
        <dbReference type="ARBA" id="ARBA00022729"/>
    </source>
</evidence>
<dbReference type="PANTHER" id="PTHR30069:SF29">
    <property type="entry name" value="HEMOGLOBIN AND HEMOGLOBIN-HAPTOGLOBIN-BINDING PROTEIN 1-RELATED"/>
    <property type="match status" value="1"/>
</dbReference>
<dbReference type="GO" id="GO:0015344">
    <property type="term" value="F:siderophore uptake transmembrane transporter activity"/>
    <property type="evidence" value="ECO:0007669"/>
    <property type="project" value="TreeGrafter"/>
</dbReference>
<reference evidence="9 10" key="1">
    <citation type="submission" date="2019-10" db="EMBL/GenBank/DDBJ databases">
        <authorList>
            <person name="Dong K."/>
        </authorList>
    </citation>
    <scope>NUCLEOTIDE SEQUENCE [LARGE SCALE GENOMIC DNA]</scope>
    <source>
        <strain evidence="10">dk4302</strain>
    </source>
</reference>
<evidence type="ECO:0000313" key="9">
    <source>
        <dbReference type="EMBL" id="QGA26159.1"/>
    </source>
</evidence>
<proteinExistence type="predicted"/>
<keyword evidence="10" id="KW-1185">Reference proteome</keyword>
<dbReference type="EMBL" id="CP045652">
    <property type="protein sequence ID" value="QGA26159.1"/>
    <property type="molecule type" value="Genomic_DNA"/>
</dbReference>
<keyword evidence="4" id="KW-0812">Transmembrane</keyword>